<organism evidence="10 11">
    <name type="scientific">Anaeramoeba flamelloides</name>
    <dbReference type="NCBI Taxonomy" id="1746091"/>
    <lineage>
        <taxon>Eukaryota</taxon>
        <taxon>Metamonada</taxon>
        <taxon>Anaeramoebidae</taxon>
        <taxon>Anaeramoeba</taxon>
    </lineage>
</organism>
<evidence type="ECO:0000256" key="1">
    <source>
        <dbReference type="ARBA" id="ARBA00004123"/>
    </source>
</evidence>
<dbReference type="GO" id="GO:0005634">
    <property type="term" value="C:nucleus"/>
    <property type="evidence" value="ECO:0007669"/>
    <property type="project" value="UniProtKB-SubCell"/>
</dbReference>
<dbReference type="AlphaFoldDB" id="A0AAV7ZNF2"/>
<dbReference type="InterPro" id="IPR001494">
    <property type="entry name" value="Importin-beta_N"/>
</dbReference>
<dbReference type="PANTHER" id="PTHR11223:SF2">
    <property type="entry name" value="EXPORTIN-1"/>
    <property type="match status" value="1"/>
</dbReference>
<evidence type="ECO:0000256" key="6">
    <source>
        <dbReference type="ARBA" id="ARBA00023242"/>
    </source>
</evidence>
<keyword evidence="8" id="KW-0175">Coiled coil</keyword>
<evidence type="ECO:0000256" key="4">
    <source>
        <dbReference type="ARBA" id="ARBA00022816"/>
    </source>
</evidence>
<dbReference type="GO" id="GO:0031267">
    <property type="term" value="F:small GTPase binding"/>
    <property type="evidence" value="ECO:0007669"/>
    <property type="project" value="InterPro"/>
</dbReference>
<dbReference type="GO" id="GO:0000056">
    <property type="term" value="P:ribosomal small subunit export from nucleus"/>
    <property type="evidence" value="ECO:0007669"/>
    <property type="project" value="TreeGrafter"/>
</dbReference>
<evidence type="ECO:0000313" key="11">
    <source>
        <dbReference type="Proteomes" id="UP001146793"/>
    </source>
</evidence>
<protein>
    <recommendedName>
        <fullName evidence="7">Exportin-1</fullName>
    </recommendedName>
</protein>
<dbReference type="InterPro" id="IPR041123">
    <property type="entry name" value="CRM1_repeat"/>
</dbReference>
<dbReference type="Gene3D" id="1.25.10.10">
    <property type="entry name" value="Leucine-rich Repeat Variant"/>
    <property type="match status" value="1"/>
</dbReference>
<dbReference type="FunFam" id="1.25.10.10:FF:001255">
    <property type="entry name" value="Exportin 1"/>
    <property type="match status" value="1"/>
</dbReference>
<dbReference type="Pfam" id="PF03810">
    <property type="entry name" value="IBN_N"/>
    <property type="match status" value="1"/>
</dbReference>
<dbReference type="Pfam" id="PF18777">
    <property type="entry name" value="CRM1_repeat"/>
    <property type="match status" value="1"/>
</dbReference>
<gene>
    <name evidence="10" type="ORF">M0812_09386</name>
</gene>
<evidence type="ECO:0000256" key="7">
    <source>
        <dbReference type="ARBA" id="ARBA00073514"/>
    </source>
</evidence>
<evidence type="ECO:0000256" key="3">
    <source>
        <dbReference type="ARBA" id="ARBA00022448"/>
    </source>
</evidence>
<keyword evidence="6" id="KW-0539">Nucleus</keyword>
<dbReference type="InterPro" id="IPR014877">
    <property type="entry name" value="XPO1_C_dom"/>
</dbReference>
<accession>A0AAV7ZNF2</accession>
<dbReference type="Pfam" id="PF08389">
    <property type="entry name" value="Xpo1"/>
    <property type="match status" value="1"/>
</dbReference>
<dbReference type="GO" id="GO:0005737">
    <property type="term" value="C:cytoplasm"/>
    <property type="evidence" value="ECO:0007669"/>
    <property type="project" value="TreeGrafter"/>
</dbReference>
<dbReference type="InterPro" id="IPR011989">
    <property type="entry name" value="ARM-like"/>
</dbReference>
<evidence type="ECO:0000259" key="9">
    <source>
        <dbReference type="PROSITE" id="PS50166"/>
    </source>
</evidence>
<dbReference type="Pfam" id="PF08767">
    <property type="entry name" value="CRM1_C"/>
    <property type="match status" value="1"/>
</dbReference>
<evidence type="ECO:0000256" key="5">
    <source>
        <dbReference type="ARBA" id="ARBA00022927"/>
    </source>
</evidence>
<comment type="similarity">
    <text evidence="2">Belongs to the exportin family.</text>
</comment>
<feature type="domain" description="Importin N-terminal" evidence="9">
    <location>
        <begin position="36"/>
        <end position="102"/>
    </location>
</feature>
<dbReference type="Pfam" id="PF18784">
    <property type="entry name" value="CRM1_repeat_2"/>
    <property type="match status" value="1"/>
</dbReference>
<keyword evidence="3" id="KW-0813">Transport</keyword>
<name>A0AAV7ZNF2_9EUKA</name>
<comment type="subcellular location">
    <subcellularLocation>
        <location evidence="1">Nucleus</location>
    </subcellularLocation>
</comment>
<dbReference type="GO" id="GO:0000055">
    <property type="term" value="P:ribosomal large subunit export from nucleus"/>
    <property type="evidence" value="ECO:0007669"/>
    <property type="project" value="TreeGrafter"/>
</dbReference>
<dbReference type="SMART" id="SM00913">
    <property type="entry name" value="IBN_N"/>
    <property type="match status" value="1"/>
</dbReference>
<dbReference type="EMBL" id="JANTQA010000023">
    <property type="protein sequence ID" value="KAJ3443543.1"/>
    <property type="molecule type" value="Genomic_DNA"/>
</dbReference>
<dbReference type="InterPro" id="IPR040485">
    <property type="entry name" value="XPO1_repeat_3"/>
</dbReference>
<keyword evidence="4" id="KW-0509">mRNA transport</keyword>
<evidence type="ECO:0000313" key="10">
    <source>
        <dbReference type="EMBL" id="KAJ3443543.1"/>
    </source>
</evidence>
<dbReference type="GO" id="GO:0051028">
    <property type="term" value="P:mRNA transport"/>
    <property type="evidence" value="ECO:0007669"/>
    <property type="project" value="UniProtKB-KW"/>
</dbReference>
<dbReference type="Proteomes" id="UP001146793">
    <property type="component" value="Unassembled WGS sequence"/>
</dbReference>
<dbReference type="GO" id="GO:0006611">
    <property type="term" value="P:protein export from nucleus"/>
    <property type="evidence" value="ECO:0007669"/>
    <property type="project" value="InterPro"/>
</dbReference>
<dbReference type="InterPro" id="IPR016024">
    <property type="entry name" value="ARM-type_fold"/>
</dbReference>
<dbReference type="InterPro" id="IPR045065">
    <property type="entry name" value="XPO1/5"/>
</dbReference>
<keyword evidence="5" id="KW-0653">Protein transport</keyword>
<dbReference type="GO" id="GO:0005049">
    <property type="term" value="F:nuclear export signal receptor activity"/>
    <property type="evidence" value="ECO:0007669"/>
    <property type="project" value="InterPro"/>
</dbReference>
<comment type="caution">
    <text evidence="10">The sequence shown here is derived from an EMBL/GenBank/DDBJ whole genome shotgun (WGS) entry which is preliminary data.</text>
</comment>
<evidence type="ECO:0000256" key="2">
    <source>
        <dbReference type="ARBA" id="ARBA00009466"/>
    </source>
</evidence>
<sequence>MAEKLLDFTTKEFDVEFLDKVVNSFFHGNYEEQTMADEILSEFQNHPESWHRVDAILENSKSQNTKFLALKILENAIKFRWKSILKEQREAIKDYVLSVVILTSKDEVLFRENSLLLQRLNGILVEILKHEWPHNWKDFIPDIITSSETSETVCENSMVLLRLLSEEIFDFSDGNMVQSKIYDLKQNLNKEFSEIWKLFEAIFQNSQNVSLINSSLRTLRVFLSWVPIGYILETQIIEYLSKKYLSNIETLNYSLKCIIEIASIEPEEGQYDGRLVFLFGQTMEMISQYIKSELEVENYYEKGNDDDREFIQNISLFITIFLRNHLQIVEKEKLLDEIVSSLRILIGVSTVNNIEIFKICLDFWYFLSKNLFDEKINSVSIINTSSLDLGSSFGGMGRGNNNNGMNNNNNRSERMNAYSEVLPDVRRLLIEKMAKPEEILIIENENGELIRERQKDTSNIILYKRMSKTLITLTHLDHKNMEQLMLERLLNEIRNQDWKWSRLNTVCWAIGSINGSMTEKQEKRFLIIALKELLDMCENKNGKDNKAVIASNIMYIVGQYPRFLRNHWNFLKTVLNKLFEFMEETHPGVQDMACDTFLKITHNCKKQFVKKHKNQNTLFVDEIIQRMPEITKLLQLRQKQVFYETMGEMIHVANYGIQEELISRLMVTANDRWKQIFEIAGTNVMSLKKPDICRELVFILRVNTRVASAVGKSFQKQLSFHYQEMIELYSTYSKLIFEYIEERGALVAKSEIIRNMRHVKSQIIILLQTFISKYDGNENFLLDDLIPPFLELILDDYKNNIPEAKEASILSLITIIVAKLKDQVSESIPLVFDSIFECTLLMIRENFEDYPDHRLNFFKLIREINRSCFVSMFLLDTDRFKLIVDCIVWAFKHTERNMSETGLYTTEELLDNINSNENILNDFYSGYYLILLTDIFSILTDTLHKSGFQIQYKILRTMFMLVKTEKITVYLDDNNSFTHKDNSNLILNSITELFLESFNNLTENQIHDFARQLFDNCENPDKFKTVLRDFLVIMKEFSGDDNSDLFSEEKNQELKQIESLELEKQLLGLKLQQEEDNLDPELQKDFDFF</sequence>
<evidence type="ECO:0000256" key="8">
    <source>
        <dbReference type="SAM" id="Coils"/>
    </source>
</evidence>
<proteinExistence type="inferred from homology"/>
<dbReference type="Pfam" id="PF18787">
    <property type="entry name" value="CRM1_repeat_3"/>
    <property type="match status" value="1"/>
</dbReference>
<dbReference type="SMART" id="SM01102">
    <property type="entry name" value="CRM1_C"/>
    <property type="match status" value="1"/>
</dbReference>
<dbReference type="SUPFAM" id="SSF48371">
    <property type="entry name" value="ARM repeat"/>
    <property type="match status" value="1"/>
</dbReference>
<dbReference type="InterPro" id="IPR041235">
    <property type="entry name" value="Exp1_repeat_2"/>
</dbReference>
<feature type="coiled-coil region" evidence="8">
    <location>
        <begin position="1043"/>
        <end position="1077"/>
    </location>
</feature>
<dbReference type="PANTHER" id="PTHR11223">
    <property type="entry name" value="EXPORTIN 1/5"/>
    <property type="match status" value="1"/>
</dbReference>
<dbReference type="PROSITE" id="PS50166">
    <property type="entry name" value="IMPORTIN_B_NT"/>
    <property type="match status" value="1"/>
</dbReference>
<reference evidence="10" key="1">
    <citation type="submission" date="2022-08" db="EMBL/GenBank/DDBJ databases">
        <title>Novel sulphate-reducing endosymbionts in the free-living metamonad Anaeramoeba.</title>
        <authorList>
            <person name="Jerlstrom-Hultqvist J."/>
            <person name="Cepicka I."/>
            <person name="Gallot-Lavallee L."/>
            <person name="Salas-Leiva D."/>
            <person name="Curtis B.A."/>
            <person name="Zahonova K."/>
            <person name="Pipaliya S."/>
            <person name="Dacks J."/>
            <person name="Roger A.J."/>
        </authorList>
    </citation>
    <scope>NUCLEOTIDE SEQUENCE</scope>
    <source>
        <strain evidence="10">Busselton2</strain>
    </source>
</reference>
<dbReference type="InterPro" id="IPR013598">
    <property type="entry name" value="Exportin-1/Importin-b-like"/>
</dbReference>